<proteinExistence type="predicted"/>
<sequence>MAPTHRLRASGTTHRRALLRALGGLVLSGPLGLQAAGAAPPEVAGEVPEARLVGQGRLRYFGLHIYDAELWAGPSLAAGDTDYARQPLALVLRYARSLDGAKIAERSIEEMRRIGAFSAEQSATWLRFMNEAFPDVQDGDRLTGLYRPGEAAAFAFNGKPRATLRDAEFARLFFGIWLAPTTSQPGLRARLLGLKA</sequence>
<dbReference type="RefSeq" id="WP_182663284.1">
    <property type="nucleotide sequence ID" value="NZ_JACIVI010000002.1"/>
</dbReference>
<name>A0A839HR17_9BURK</name>
<feature type="domain" description="Chalcone isomerase" evidence="1">
    <location>
        <begin position="61"/>
        <end position="193"/>
    </location>
</feature>
<dbReference type="Proteomes" id="UP000586093">
    <property type="component" value="Unassembled WGS sequence"/>
</dbReference>
<dbReference type="GO" id="GO:0016853">
    <property type="term" value="F:isomerase activity"/>
    <property type="evidence" value="ECO:0007669"/>
    <property type="project" value="UniProtKB-KW"/>
</dbReference>
<evidence type="ECO:0000259" key="1">
    <source>
        <dbReference type="Pfam" id="PF16036"/>
    </source>
</evidence>
<accession>A0A839HR17</accession>
<evidence type="ECO:0000313" key="3">
    <source>
        <dbReference type="Proteomes" id="UP000586093"/>
    </source>
</evidence>
<dbReference type="InterPro" id="IPR016087">
    <property type="entry name" value="Chalcone_isomerase"/>
</dbReference>
<keyword evidence="2" id="KW-0413">Isomerase</keyword>
<dbReference type="AlphaFoldDB" id="A0A839HR17"/>
<comment type="caution">
    <text evidence="2">The sequence shown here is derived from an EMBL/GenBank/DDBJ whole genome shotgun (WGS) entry which is preliminary data.</text>
</comment>
<dbReference type="EMBL" id="JACIVI010000002">
    <property type="protein sequence ID" value="MBB1161900.1"/>
    <property type="molecule type" value="Genomic_DNA"/>
</dbReference>
<protein>
    <submittedName>
        <fullName evidence="2">Chalcone isomerase family protein</fullName>
    </submittedName>
</protein>
<gene>
    <name evidence="2" type="ORF">H4F90_07900</name>
</gene>
<organism evidence="2 3">
    <name type="scientific">Aquariibacter albus</name>
    <dbReference type="NCBI Taxonomy" id="2759899"/>
    <lineage>
        <taxon>Bacteria</taxon>
        <taxon>Pseudomonadati</taxon>
        <taxon>Pseudomonadota</taxon>
        <taxon>Betaproteobacteria</taxon>
        <taxon>Burkholderiales</taxon>
        <taxon>Sphaerotilaceae</taxon>
        <taxon>Aquariibacter</taxon>
    </lineage>
</organism>
<keyword evidence="3" id="KW-1185">Reference proteome</keyword>
<dbReference type="Pfam" id="PF16036">
    <property type="entry name" value="Chalcone_3"/>
    <property type="match status" value="1"/>
</dbReference>
<evidence type="ECO:0000313" key="2">
    <source>
        <dbReference type="EMBL" id="MBB1161900.1"/>
    </source>
</evidence>
<reference evidence="2 3" key="1">
    <citation type="submission" date="2020-08" db="EMBL/GenBank/DDBJ databases">
        <title>Aquariorum lacteus gen. nov., sp. nov., a new member of the family Comamonadaceae, isolated from freshwater aquarium.</title>
        <authorList>
            <person name="Chun S.-J."/>
        </authorList>
    </citation>
    <scope>NUCLEOTIDE SEQUENCE [LARGE SCALE GENOMIC DNA]</scope>
    <source>
        <strain evidence="2 3">SJAQ100</strain>
    </source>
</reference>